<gene>
    <name evidence="3" type="ORF">OH76DRAFT_1455989</name>
</gene>
<keyword evidence="2" id="KW-1133">Transmembrane helix</keyword>
<dbReference type="OrthoDB" id="2653987at2759"/>
<dbReference type="AlphaFoldDB" id="A0A371D9X9"/>
<feature type="compositionally biased region" description="Basic and acidic residues" evidence="1">
    <location>
        <begin position="112"/>
        <end position="122"/>
    </location>
</feature>
<keyword evidence="2" id="KW-0472">Membrane</keyword>
<evidence type="ECO:0000313" key="3">
    <source>
        <dbReference type="EMBL" id="RDX49338.1"/>
    </source>
</evidence>
<feature type="transmembrane region" description="Helical" evidence="2">
    <location>
        <begin position="41"/>
        <end position="58"/>
    </location>
</feature>
<feature type="region of interest" description="Disordered" evidence="1">
    <location>
        <begin position="112"/>
        <end position="162"/>
    </location>
</feature>
<feature type="compositionally biased region" description="Polar residues" evidence="1">
    <location>
        <begin position="153"/>
        <end position="162"/>
    </location>
</feature>
<keyword evidence="4" id="KW-1185">Reference proteome</keyword>
<organism evidence="3 4">
    <name type="scientific">Lentinus brumalis</name>
    <dbReference type="NCBI Taxonomy" id="2498619"/>
    <lineage>
        <taxon>Eukaryota</taxon>
        <taxon>Fungi</taxon>
        <taxon>Dikarya</taxon>
        <taxon>Basidiomycota</taxon>
        <taxon>Agaricomycotina</taxon>
        <taxon>Agaricomycetes</taxon>
        <taxon>Polyporales</taxon>
        <taxon>Polyporaceae</taxon>
        <taxon>Lentinus</taxon>
    </lineage>
</organism>
<protein>
    <recommendedName>
        <fullName evidence="5">Transmembrane protein</fullName>
    </recommendedName>
</protein>
<sequence length="282" mass="30437">MFKSRVAATVAPDSATTPDDAMKQALLAVVQVWLDRLQQQAVVTTFFVSIDSLLFSLTSSTRSNNLTNWSNRDMVINASLGGAIIFHVCAAIVAYVASFVLIRYRLNDAEKKEEGAVKEPHSRSRAPSTSRNATEKRRTRQSSHQHSHRPSASVGSTLGPSSPSDAIADFPTEVFTDLRGLVSVYRTHPLWFLRCGAPRKPQRSRDMDPEASVADDATAMLKGMVGVLARAHTVCAGMSSFGFLLALLGILTYSWTAVPIALGIFASACMGACGIAAVYALW</sequence>
<feature type="compositionally biased region" description="Basic residues" evidence="1">
    <location>
        <begin position="137"/>
        <end position="149"/>
    </location>
</feature>
<proteinExistence type="predicted"/>
<name>A0A371D9X9_9APHY</name>
<dbReference type="EMBL" id="KZ857406">
    <property type="protein sequence ID" value="RDX49338.1"/>
    <property type="molecule type" value="Genomic_DNA"/>
</dbReference>
<accession>A0A371D9X9</accession>
<feature type="transmembrane region" description="Helical" evidence="2">
    <location>
        <begin position="257"/>
        <end position="281"/>
    </location>
</feature>
<evidence type="ECO:0000313" key="4">
    <source>
        <dbReference type="Proteomes" id="UP000256964"/>
    </source>
</evidence>
<feature type="transmembrane region" description="Helical" evidence="2">
    <location>
        <begin position="227"/>
        <end position="251"/>
    </location>
</feature>
<evidence type="ECO:0000256" key="1">
    <source>
        <dbReference type="SAM" id="MobiDB-lite"/>
    </source>
</evidence>
<feature type="transmembrane region" description="Helical" evidence="2">
    <location>
        <begin position="78"/>
        <end position="102"/>
    </location>
</feature>
<evidence type="ECO:0000256" key="2">
    <source>
        <dbReference type="SAM" id="Phobius"/>
    </source>
</evidence>
<evidence type="ECO:0008006" key="5">
    <source>
        <dbReference type="Google" id="ProtNLM"/>
    </source>
</evidence>
<reference evidence="3 4" key="1">
    <citation type="journal article" date="2018" name="Biotechnol. Biofuels">
        <title>Integrative visual omics of the white-rot fungus Polyporus brumalis exposes the biotechnological potential of its oxidative enzymes for delignifying raw plant biomass.</title>
        <authorList>
            <person name="Miyauchi S."/>
            <person name="Rancon A."/>
            <person name="Drula E."/>
            <person name="Hage H."/>
            <person name="Chaduli D."/>
            <person name="Favel A."/>
            <person name="Grisel S."/>
            <person name="Henrissat B."/>
            <person name="Herpoel-Gimbert I."/>
            <person name="Ruiz-Duenas F.J."/>
            <person name="Chevret D."/>
            <person name="Hainaut M."/>
            <person name="Lin J."/>
            <person name="Wang M."/>
            <person name="Pangilinan J."/>
            <person name="Lipzen A."/>
            <person name="Lesage-Meessen L."/>
            <person name="Navarro D."/>
            <person name="Riley R."/>
            <person name="Grigoriev I.V."/>
            <person name="Zhou S."/>
            <person name="Raouche S."/>
            <person name="Rosso M.N."/>
        </authorList>
    </citation>
    <scope>NUCLEOTIDE SEQUENCE [LARGE SCALE GENOMIC DNA]</scope>
    <source>
        <strain evidence="3 4">BRFM 1820</strain>
    </source>
</reference>
<keyword evidence="2" id="KW-0812">Transmembrane</keyword>
<dbReference type="Proteomes" id="UP000256964">
    <property type="component" value="Unassembled WGS sequence"/>
</dbReference>